<feature type="chain" id="PRO_5044214899" description="GST N-terminal domain-containing protein" evidence="1">
    <location>
        <begin position="18"/>
        <end position="332"/>
    </location>
</feature>
<evidence type="ECO:0000259" key="3">
    <source>
        <dbReference type="Pfam" id="PF13409"/>
    </source>
</evidence>
<dbReference type="Gene3D" id="3.40.30.10">
    <property type="entry name" value="Glutaredoxin"/>
    <property type="match status" value="1"/>
</dbReference>
<name>A0AB34JGV1_PRYPA</name>
<comment type="caution">
    <text evidence="4">The sequence shown here is derived from an EMBL/GenBank/DDBJ whole genome shotgun (WGS) entry which is preliminary data.</text>
</comment>
<dbReference type="InterPro" id="IPR007494">
    <property type="entry name" value="Glutaredoxin2_C"/>
</dbReference>
<evidence type="ECO:0008006" key="6">
    <source>
        <dbReference type="Google" id="ProtNLM"/>
    </source>
</evidence>
<organism evidence="4 5">
    <name type="scientific">Prymnesium parvum</name>
    <name type="common">Toxic golden alga</name>
    <dbReference type="NCBI Taxonomy" id="97485"/>
    <lineage>
        <taxon>Eukaryota</taxon>
        <taxon>Haptista</taxon>
        <taxon>Haptophyta</taxon>
        <taxon>Prymnesiophyceae</taxon>
        <taxon>Prymnesiales</taxon>
        <taxon>Prymnesiaceae</taxon>
        <taxon>Prymnesium</taxon>
    </lineage>
</organism>
<dbReference type="Proteomes" id="UP001515480">
    <property type="component" value="Unassembled WGS sequence"/>
</dbReference>
<reference evidence="4 5" key="1">
    <citation type="journal article" date="2024" name="Science">
        <title>Giant polyketide synthase enzymes in the biosynthesis of giant marine polyether toxins.</title>
        <authorList>
            <person name="Fallon T.R."/>
            <person name="Shende V.V."/>
            <person name="Wierzbicki I.H."/>
            <person name="Pendleton A.L."/>
            <person name="Watervoot N.F."/>
            <person name="Auber R.P."/>
            <person name="Gonzalez D.J."/>
            <person name="Wisecaver J.H."/>
            <person name="Moore B.S."/>
        </authorList>
    </citation>
    <scope>NUCLEOTIDE SEQUENCE [LARGE SCALE GENOMIC DNA]</scope>
    <source>
        <strain evidence="4 5">12B1</strain>
    </source>
</reference>
<dbReference type="InterPro" id="IPR036282">
    <property type="entry name" value="Glutathione-S-Trfase_C_sf"/>
</dbReference>
<proteinExistence type="predicted"/>
<gene>
    <name evidence="4" type="ORF">AB1Y20_023607</name>
</gene>
<feature type="domain" description="GST N-terminal" evidence="3">
    <location>
        <begin position="97"/>
        <end position="178"/>
    </location>
</feature>
<sequence>MARRLLLFCCCAAPSAALRLHLAATRRPRPARMSLDFNDPDVLDSFADDELAGNWARAGKGRQLWQPGEKTDDPRLDKRLLHSAWVLSPPTLHVYETCPFCTRTRLVLGWSRLPFACRYYPYGEGADPSACGGFGYAPSDGPVRLTGKKQLPVLTGKGLPSRDGVEELIMESLEICSFAGGAAKEAHVAPATGRGDIASWLERVQRVSAALVRPRLIKLPVSDFADPRDIEYIKWKNEQSGFDYAAAEAQTASLLAELQPLLDEVQELLRSETEDGSPCLNAWGLGIDDALVLPVLRNLSCVEGVEWPAKVVAYLEKQCAKSNVKPFFEFAC</sequence>
<dbReference type="Pfam" id="PF13409">
    <property type="entry name" value="GST_N_2"/>
    <property type="match status" value="1"/>
</dbReference>
<evidence type="ECO:0000259" key="2">
    <source>
        <dbReference type="Pfam" id="PF04399"/>
    </source>
</evidence>
<protein>
    <recommendedName>
        <fullName evidence="6">GST N-terminal domain-containing protein</fullName>
    </recommendedName>
</protein>
<keyword evidence="1" id="KW-0732">Signal</keyword>
<evidence type="ECO:0000313" key="4">
    <source>
        <dbReference type="EMBL" id="KAL1520135.1"/>
    </source>
</evidence>
<dbReference type="InterPro" id="IPR036249">
    <property type="entry name" value="Thioredoxin-like_sf"/>
</dbReference>
<evidence type="ECO:0000256" key="1">
    <source>
        <dbReference type="SAM" id="SignalP"/>
    </source>
</evidence>
<keyword evidence="5" id="KW-1185">Reference proteome</keyword>
<dbReference type="Pfam" id="PF04399">
    <property type="entry name" value="Glutaredoxin2_C"/>
    <property type="match status" value="1"/>
</dbReference>
<dbReference type="EMBL" id="JBGBPQ010000009">
    <property type="protein sequence ID" value="KAL1520135.1"/>
    <property type="molecule type" value="Genomic_DNA"/>
</dbReference>
<accession>A0AB34JGV1</accession>
<dbReference type="AlphaFoldDB" id="A0AB34JGV1"/>
<dbReference type="Gene3D" id="1.20.1050.10">
    <property type="match status" value="1"/>
</dbReference>
<dbReference type="SUPFAM" id="SSF47616">
    <property type="entry name" value="GST C-terminal domain-like"/>
    <property type="match status" value="1"/>
</dbReference>
<feature type="domain" description="Glutaredoxin 2 C-terminal" evidence="2">
    <location>
        <begin position="196"/>
        <end position="331"/>
    </location>
</feature>
<feature type="signal peptide" evidence="1">
    <location>
        <begin position="1"/>
        <end position="17"/>
    </location>
</feature>
<dbReference type="InterPro" id="IPR004045">
    <property type="entry name" value="Glutathione_S-Trfase_N"/>
</dbReference>
<dbReference type="SUPFAM" id="SSF52833">
    <property type="entry name" value="Thioredoxin-like"/>
    <property type="match status" value="1"/>
</dbReference>
<evidence type="ECO:0000313" key="5">
    <source>
        <dbReference type="Proteomes" id="UP001515480"/>
    </source>
</evidence>